<evidence type="ECO:0000256" key="13">
    <source>
        <dbReference type="ARBA" id="ARBA00022723"/>
    </source>
</evidence>
<dbReference type="EMBL" id="NXLU01000002">
    <property type="protein sequence ID" value="RDU69555.1"/>
    <property type="molecule type" value="Genomic_DNA"/>
</dbReference>
<dbReference type="GO" id="GO:0009401">
    <property type="term" value="P:phosphoenolpyruvate-dependent sugar phosphotransferase system"/>
    <property type="evidence" value="ECO:0007669"/>
    <property type="project" value="UniProtKB-KW"/>
</dbReference>
<evidence type="ECO:0000256" key="10">
    <source>
        <dbReference type="ARBA" id="ARBA00022597"/>
    </source>
</evidence>
<feature type="active site" description="Proton donor" evidence="18">
    <location>
        <position position="496"/>
    </location>
</feature>
<evidence type="ECO:0000256" key="17">
    <source>
        <dbReference type="PIRNR" id="PIRNR000732"/>
    </source>
</evidence>
<keyword evidence="13 17" id="KW-0479">Metal-binding</keyword>
<dbReference type="InterPro" id="IPR036618">
    <property type="entry name" value="PtsI_HPr-bd_sf"/>
</dbReference>
<evidence type="ECO:0000256" key="14">
    <source>
        <dbReference type="ARBA" id="ARBA00022777"/>
    </source>
</evidence>
<dbReference type="InterPro" id="IPR015813">
    <property type="entry name" value="Pyrv/PenolPyrv_kinase-like_dom"/>
</dbReference>
<keyword evidence="8 17" id="KW-0813">Transport</keyword>
<evidence type="ECO:0000259" key="23">
    <source>
        <dbReference type="Pfam" id="PF05524"/>
    </source>
</evidence>
<dbReference type="InterPro" id="IPR024692">
    <property type="entry name" value="PTS_EI"/>
</dbReference>
<evidence type="ECO:0000256" key="2">
    <source>
        <dbReference type="ARBA" id="ARBA00001946"/>
    </source>
</evidence>
<dbReference type="AlphaFoldDB" id="A0A3D8IXB4"/>
<dbReference type="InterPro" id="IPR036637">
    <property type="entry name" value="Phosphohistidine_dom_sf"/>
</dbReference>
<dbReference type="Pfam" id="PF00391">
    <property type="entry name" value="PEP-utilizers"/>
    <property type="match status" value="1"/>
</dbReference>
<name>A0A3D8IXB4_9HELI</name>
<dbReference type="PROSITE" id="PS00742">
    <property type="entry name" value="PEP_ENZYMES_2"/>
    <property type="match status" value="1"/>
</dbReference>
<dbReference type="InterPro" id="IPR008731">
    <property type="entry name" value="PTS_EIN"/>
</dbReference>
<comment type="cofactor">
    <cofactor evidence="2 17 20">
        <name>Mg(2+)</name>
        <dbReference type="ChEBI" id="CHEBI:18420"/>
    </cofactor>
</comment>
<dbReference type="InterPro" id="IPR008279">
    <property type="entry name" value="PEP-util_enz_mobile_dom"/>
</dbReference>
<evidence type="ECO:0000256" key="12">
    <source>
        <dbReference type="ARBA" id="ARBA00022683"/>
    </source>
</evidence>
<evidence type="ECO:0000256" key="7">
    <source>
        <dbReference type="ARBA" id="ARBA00016544"/>
    </source>
</evidence>
<evidence type="ECO:0000256" key="3">
    <source>
        <dbReference type="ARBA" id="ARBA00002728"/>
    </source>
</evidence>
<gene>
    <name evidence="24" type="primary">ptsP</name>
    <name evidence="24" type="ORF">CQA62_02590</name>
</gene>
<evidence type="ECO:0000256" key="19">
    <source>
        <dbReference type="PIRSR" id="PIRSR000732-2"/>
    </source>
</evidence>
<evidence type="ECO:0000313" key="25">
    <source>
        <dbReference type="Proteomes" id="UP000257067"/>
    </source>
</evidence>
<dbReference type="GO" id="GO:0016301">
    <property type="term" value="F:kinase activity"/>
    <property type="evidence" value="ECO:0007669"/>
    <property type="project" value="UniProtKB-KW"/>
</dbReference>
<feature type="binding site" evidence="19">
    <location>
        <begin position="448"/>
        <end position="449"/>
    </location>
    <ligand>
        <name>phosphoenolpyruvate</name>
        <dbReference type="ChEBI" id="CHEBI:58702"/>
    </ligand>
</feature>
<evidence type="ECO:0000256" key="20">
    <source>
        <dbReference type="PIRSR" id="PIRSR000732-3"/>
    </source>
</evidence>
<feature type="binding site" evidence="20">
    <location>
        <position position="425"/>
    </location>
    <ligand>
        <name>Mg(2+)</name>
        <dbReference type="ChEBI" id="CHEBI:18420"/>
    </ligand>
</feature>
<dbReference type="InterPro" id="IPR050499">
    <property type="entry name" value="PEP-utilizing_PTS_enzyme"/>
</dbReference>
<evidence type="ECO:0000256" key="1">
    <source>
        <dbReference type="ARBA" id="ARBA00000683"/>
    </source>
</evidence>
<feature type="domain" description="PEP-utilising enzyme mobile" evidence="21">
    <location>
        <begin position="148"/>
        <end position="219"/>
    </location>
</feature>
<comment type="similarity">
    <text evidence="5 17">Belongs to the PEP-utilizing enzyme family.</text>
</comment>
<dbReference type="GO" id="GO:0005737">
    <property type="term" value="C:cytoplasm"/>
    <property type="evidence" value="ECO:0007669"/>
    <property type="project" value="UniProtKB-SubCell"/>
</dbReference>
<keyword evidence="15 17" id="KW-0460">Magnesium</keyword>
<feature type="binding site" evidence="19">
    <location>
        <position position="326"/>
    </location>
    <ligand>
        <name>phosphoenolpyruvate</name>
        <dbReference type="ChEBI" id="CHEBI:58702"/>
    </ligand>
</feature>
<evidence type="ECO:0000259" key="22">
    <source>
        <dbReference type="Pfam" id="PF02896"/>
    </source>
</evidence>
<evidence type="ECO:0000256" key="15">
    <source>
        <dbReference type="ARBA" id="ARBA00022842"/>
    </source>
</evidence>
<feature type="domain" description="PEP-utilising enzyme C-terminal" evidence="22">
    <location>
        <begin position="245"/>
        <end position="534"/>
    </location>
</feature>
<feature type="binding site" evidence="20">
    <location>
        <position position="449"/>
    </location>
    <ligand>
        <name>Mg(2+)</name>
        <dbReference type="ChEBI" id="CHEBI:18420"/>
    </ligand>
</feature>
<dbReference type="Gene3D" id="3.50.30.10">
    <property type="entry name" value="Phosphohistidine domain"/>
    <property type="match status" value="1"/>
</dbReference>
<dbReference type="InterPro" id="IPR023151">
    <property type="entry name" value="PEP_util_CS"/>
</dbReference>
<feature type="domain" description="Phosphotransferase system enzyme I N-terminal" evidence="23">
    <location>
        <begin position="5"/>
        <end position="125"/>
    </location>
</feature>
<keyword evidence="11 17" id="KW-0808">Transferase</keyword>
<dbReference type="SUPFAM" id="SSF52009">
    <property type="entry name" value="Phosphohistidine domain"/>
    <property type="match status" value="1"/>
</dbReference>
<dbReference type="NCBIfam" id="TIGR01417">
    <property type="entry name" value="PTS_I_fam"/>
    <property type="match status" value="1"/>
</dbReference>
<dbReference type="PRINTS" id="PR01736">
    <property type="entry name" value="PHPHTRNFRASE"/>
</dbReference>
<comment type="subcellular location">
    <subcellularLocation>
        <location evidence="4 17">Cytoplasm</location>
    </subcellularLocation>
</comment>
<dbReference type="InterPro" id="IPR000121">
    <property type="entry name" value="PEP_util_C"/>
</dbReference>
<sequence length="535" mass="60497">MKIYQGKCVVSGIAIGKIAVLKEHLNEESTYHILSNAQELERFKNARVQAIEEIKKLYHKALKEVGEEEAMIFDVHSMMLEDLDYIEYIEEKIVQGLGAYQAISEAKEYFSTLFGQMDDEYMKARSADIVDVSNRVLKVLQGVLEKEIKEPSIILACDLSPSQTLQMDRSCFLALATQYGSHNSHTAILAKTMGIPACIQMDYDENIDGEMGILDAENGKLYVNPSQELLQEFQALKKIQEQKQEQLQNFKGKETLTLSGKKIMLYANIGNIADAKSALENDAEGIGLFRSEFLYLQNNTYPTEQEQFEAYKAVLELMGGKRVVIRTMDIGADKKIDYFDLDFEENPALGYRAIRICLDRKEIFKTQLRALYKASVYGKLAVMFPMITSLWEISEIKAILSEVYAELQSEGVDYDQNLELGVMIETPASALIAEDLAKEVDFFSIGTNDLTQYTLALDRQNLKLERFADPYHPALFKLFEMVIEAGHRHNCWVGVCGELAGDVNITQKLIDLGVDELSVSPKLILTLRQKILSIK</sequence>
<evidence type="ECO:0000256" key="11">
    <source>
        <dbReference type="ARBA" id="ARBA00022679"/>
    </source>
</evidence>
<evidence type="ECO:0000313" key="24">
    <source>
        <dbReference type="EMBL" id="RDU69555.1"/>
    </source>
</evidence>
<evidence type="ECO:0000256" key="16">
    <source>
        <dbReference type="ARBA" id="ARBA00033235"/>
    </source>
</evidence>
<feature type="binding site" evidence="19">
    <location>
        <position position="290"/>
    </location>
    <ligand>
        <name>phosphoenolpyruvate</name>
        <dbReference type="ChEBI" id="CHEBI:58702"/>
    </ligand>
</feature>
<dbReference type="RefSeq" id="WP_104724492.1">
    <property type="nucleotide sequence ID" value="NZ_FZNE01000003.1"/>
</dbReference>
<evidence type="ECO:0000256" key="4">
    <source>
        <dbReference type="ARBA" id="ARBA00004496"/>
    </source>
</evidence>
<proteinExistence type="inferred from homology"/>
<dbReference type="Pfam" id="PF02896">
    <property type="entry name" value="PEP-utilizers_C"/>
    <property type="match status" value="1"/>
</dbReference>
<dbReference type="OrthoDB" id="9765468at2"/>
<dbReference type="Proteomes" id="UP000257067">
    <property type="component" value="Unassembled WGS sequence"/>
</dbReference>
<dbReference type="InterPro" id="IPR006318">
    <property type="entry name" value="PTS_EI-like"/>
</dbReference>
<feature type="binding site" evidence="19">
    <location>
        <position position="459"/>
    </location>
    <ligand>
        <name>phosphoenolpyruvate</name>
        <dbReference type="ChEBI" id="CHEBI:58702"/>
    </ligand>
</feature>
<evidence type="ECO:0000256" key="9">
    <source>
        <dbReference type="ARBA" id="ARBA00022490"/>
    </source>
</evidence>
<dbReference type="Gene3D" id="3.20.20.60">
    <property type="entry name" value="Phosphoenolpyruvate-binding domains"/>
    <property type="match status" value="1"/>
</dbReference>
<reference evidence="24 25" key="1">
    <citation type="submission" date="2018-04" db="EMBL/GenBank/DDBJ databases">
        <title>Novel Campyloabacter and Helicobacter Species and Strains.</title>
        <authorList>
            <person name="Mannion A.J."/>
            <person name="Shen Z."/>
            <person name="Fox J.G."/>
        </authorList>
    </citation>
    <scope>NUCLEOTIDE SEQUENCE [LARGE SCALE GENOMIC DNA]</scope>
    <source>
        <strain evidence="24 25">ATCC 700242</strain>
    </source>
</reference>
<dbReference type="PIRSF" id="PIRSF000732">
    <property type="entry name" value="PTS_enzyme_I"/>
    <property type="match status" value="1"/>
</dbReference>
<dbReference type="EC" id="2.7.3.9" evidence="6 17"/>
<comment type="catalytic activity">
    <reaction evidence="1 17">
        <text>L-histidyl-[protein] + phosphoenolpyruvate = N(pros)-phospho-L-histidyl-[protein] + pyruvate</text>
        <dbReference type="Rhea" id="RHEA:23880"/>
        <dbReference type="Rhea" id="RHEA-COMP:9745"/>
        <dbReference type="Rhea" id="RHEA-COMP:9746"/>
        <dbReference type="ChEBI" id="CHEBI:15361"/>
        <dbReference type="ChEBI" id="CHEBI:29979"/>
        <dbReference type="ChEBI" id="CHEBI:58702"/>
        <dbReference type="ChEBI" id="CHEBI:64837"/>
        <dbReference type="EC" id="2.7.3.9"/>
    </reaction>
</comment>
<keyword evidence="25" id="KW-1185">Reference proteome</keyword>
<keyword evidence="24" id="KW-0670">Pyruvate</keyword>
<dbReference type="Gene3D" id="1.10.274.10">
    <property type="entry name" value="PtsI, HPr-binding domain"/>
    <property type="match status" value="1"/>
</dbReference>
<dbReference type="SUPFAM" id="SSF47831">
    <property type="entry name" value="Enzyme I of the PEP:sugar phosphotransferase system HPr-binding (sub)domain"/>
    <property type="match status" value="1"/>
</dbReference>
<keyword evidence="14 17" id="KW-0418">Kinase</keyword>
<keyword evidence="9 17" id="KW-0963">Cytoplasm</keyword>
<evidence type="ECO:0000256" key="6">
    <source>
        <dbReference type="ARBA" id="ARBA00012232"/>
    </source>
</evidence>
<dbReference type="InterPro" id="IPR040442">
    <property type="entry name" value="Pyrv_kinase-like_dom_sf"/>
</dbReference>
<accession>A0A3D8IXB4</accession>
<organism evidence="24 25">
    <name type="scientific">Helicobacter cholecystus</name>
    <dbReference type="NCBI Taxonomy" id="45498"/>
    <lineage>
        <taxon>Bacteria</taxon>
        <taxon>Pseudomonadati</taxon>
        <taxon>Campylobacterota</taxon>
        <taxon>Epsilonproteobacteria</taxon>
        <taxon>Campylobacterales</taxon>
        <taxon>Helicobacteraceae</taxon>
        <taxon>Helicobacter</taxon>
    </lineage>
</organism>
<keyword evidence="12 17" id="KW-0598">Phosphotransferase system</keyword>
<dbReference type="GO" id="GO:0008965">
    <property type="term" value="F:phosphoenolpyruvate-protein phosphotransferase activity"/>
    <property type="evidence" value="ECO:0007669"/>
    <property type="project" value="UniProtKB-EC"/>
</dbReference>
<evidence type="ECO:0000259" key="21">
    <source>
        <dbReference type="Pfam" id="PF00391"/>
    </source>
</evidence>
<keyword evidence="10 17" id="KW-0762">Sugar transport</keyword>
<comment type="function">
    <text evidence="3 17">General (non sugar-specific) component of the phosphoenolpyruvate-dependent sugar phosphotransferase system (sugar PTS). This major carbohydrate active-transport system catalyzes the phosphorylation of incoming sugar substrates concomitantly with their translocation across the cell membrane. Enzyme I transfers the phosphoryl group from phosphoenolpyruvate (PEP) to the phosphoryl carrier protein (HPr).</text>
</comment>
<dbReference type="PANTHER" id="PTHR46244:SF3">
    <property type="entry name" value="PHOSPHOENOLPYRUVATE-PROTEIN PHOSPHOTRANSFERASE"/>
    <property type="match status" value="1"/>
</dbReference>
<evidence type="ECO:0000256" key="8">
    <source>
        <dbReference type="ARBA" id="ARBA00022448"/>
    </source>
</evidence>
<evidence type="ECO:0000256" key="18">
    <source>
        <dbReference type="PIRSR" id="PIRSR000732-1"/>
    </source>
</evidence>
<evidence type="ECO:0000256" key="5">
    <source>
        <dbReference type="ARBA" id="ARBA00007837"/>
    </source>
</evidence>
<comment type="caution">
    <text evidence="24">The sequence shown here is derived from an EMBL/GenBank/DDBJ whole genome shotgun (WGS) entry which is preliminary data.</text>
</comment>
<dbReference type="Pfam" id="PF05524">
    <property type="entry name" value="PEP-utilisers_N"/>
    <property type="match status" value="1"/>
</dbReference>
<protein>
    <recommendedName>
        <fullName evidence="7 17">Phosphoenolpyruvate-protein phosphotransferase</fullName>
        <ecNumber evidence="6 17">2.7.3.9</ecNumber>
    </recommendedName>
    <alternativeName>
        <fullName evidence="16 17">Phosphotransferase system, enzyme I</fullName>
    </alternativeName>
</protein>
<dbReference type="SUPFAM" id="SSF51621">
    <property type="entry name" value="Phosphoenolpyruvate/pyruvate domain"/>
    <property type="match status" value="1"/>
</dbReference>
<feature type="active site" description="Tele-phosphohistidine intermediate" evidence="18">
    <location>
        <position position="185"/>
    </location>
</feature>
<dbReference type="PANTHER" id="PTHR46244">
    <property type="entry name" value="PHOSPHOENOLPYRUVATE-PROTEIN PHOSPHOTRANSFERASE"/>
    <property type="match status" value="1"/>
</dbReference>
<dbReference type="GO" id="GO:0046872">
    <property type="term" value="F:metal ion binding"/>
    <property type="evidence" value="ECO:0007669"/>
    <property type="project" value="UniProtKB-KW"/>
</dbReference>